<comment type="caution">
    <text evidence="2">The sequence shown here is derived from an EMBL/GenBank/DDBJ whole genome shotgun (WGS) entry which is preliminary data.</text>
</comment>
<accession>A0A8H7C4J0</accession>
<protein>
    <recommendedName>
        <fullName evidence="4">DUF4939 domain-containing protein</fullName>
    </recommendedName>
</protein>
<gene>
    <name evidence="2" type="ORF">Agabi119p4_9833</name>
</gene>
<dbReference type="AlphaFoldDB" id="A0A8H7C4J0"/>
<sequence>MATGQQILDQLNAQQNLIAQLQQQLATLQNNQAQGPPGPQGPTRAPAPQPVVNVSHIDVAKPKIFSGEGRELNVFITACKIYLELKMADREPEDKITWILSYVQGGAAESWKENIMEMIEDNEEEAPASTEELFDSL</sequence>
<feature type="compositionally biased region" description="Pro residues" evidence="1">
    <location>
        <begin position="36"/>
        <end position="49"/>
    </location>
</feature>
<reference evidence="2 3" key="1">
    <citation type="journal article" name="Sci. Rep.">
        <title>Telomere-to-telomere assembled and centromere annotated genomes of the two main subspecies of the button mushroom Agaricus bisporus reveal especially polymorphic chromosome ends.</title>
        <authorList>
            <person name="Sonnenberg A.S.M."/>
            <person name="Sedaghat-Telgerd N."/>
            <person name="Lavrijssen B."/>
            <person name="Ohm R.A."/>
            <person name="Hendrickx P.M."/>
            <person name="Scholtmeijer K."/>
            <person name="Baars J.J.P."/>
            <person name="van Peer A."/>
        </authorList>
    </citation>
    <scope>NUCLEOTIDE SEQUENCE [LARGE SCALE GENOMIC DNA]</scope>
    <source>
        <strain evidence="2 3">H119_p4</strain>
    </source>
</reference>
<organism evidence="2 3">
    <name type="scientific">Agaricus bisporus var. burnettii</name>
    <dbReference type="NCBI Taxonomy" id="192524"/>
    <lineage>
        <taxon>Eukaryota</taxon>
        <taxon>Fungi</taxon>
        <taxon>Dikarya</taxon>
        <taxon>Basidiomycota</taxon>
        <taxon>Agaricomycotina</taxon>
        <taxon>Agaricomycetes</taxon>
        <taxon>Agaricomycetidae</taxon>
        <taxon>Agaricales</taxon>
        <taxon>Agaricineae</taxon>
        <taxon>Agaricaceae</taxon>
        <taxon>Agaricus</taxon>
    </lineage>
</organism>
<name>A0A8H7C4J0_AGABI</name>
<feature type="region of interest" description="Disordered" evidence="1">
    <location>
        <begin position="30"/>
        <end position="49"/>
    </location>
</feature>
<evidence type="ECO:0000313" key="3">
    <source>
        <dbReference type="Proteomes" id="UP000629468"/>
    </source>
</evidence>
<dbReference type="EMBL" id="JABXXO010000013">
    <property type="protein sequence ID" value="KAF7761841.1"/>
    <property type="molecule type" value="Genomic_DNA"/>
</dbReference>
<evidence type="ECO:0000313" key="2">
    <source>
        <dbReference type="EMBL" id="KAF7761841.1"/>
    </source>
</evidence>
<proteinExistence type="predicted"/>
<dbReference type="Proteomes" id="UP000629468">
    <property type="component" value="Unassembled WGS sequence"/>
</dbReference>
<evidence type="ECO:0000256" key="1">
    <source>
        <dbReference type="SAM" id="MobiDB-lite"/>
    </source>
</evidence>
<evidence type="ECO:0008006" key="4">
    <source>
        <dbReference type="Google" id="ProtNLM"/>
    </source>
</evidence>